<evidence type="ECO:0000313" key="4">
    <source>
        <dbReference type="EMBL" id="OPX54909.1"/>
    </source>
</evidence>
<evidence type="ECO:0000259" key="3">
    <source>
        <dbReference type="Pfam" id="PF17746"/>
    </source>
</evidence>
<dbReference type="NCBIfam" id="TIGR00230">
    <property type="entry name" value="sfsA"/>
    <property type="match status" value="1"/>
</dbReference>
<keyword evidence="5" id="KW-1185">Reference proteome</keyword>
<dbReference type="InterPro" id="IPR041465">
    <property type="entry name" value="SfsA_N"/>
</dbReference>
<protein>
    <recommendedName>
        <fullName evidence="1">Sugar fermentation stimulation protein homolog</fullName>
    </recommendedName>
</protein>
<dbReference type="FunFam" id="2.40.50.580:FF:000001">
    <property type="entry name" value="Sugar fermentation stimulation protein A"/>
    <property type="match status" value="1"/>
</dbReference>
<dbReference type="EMBL" id="MTSM01000016">
    <property type="protein sequence ID" value="OPX54909.1"/>
    <property type="molecule type" value="Genomic_DNA"/>
</dbReference>
<gene>
    <name evidence="1" type="primary">sfsA</name>
    <name evidence="4" type="ORF">BTE48_11890</name>
</gene>
<dbReference type="Pfam" id="PF03749">
    <property type="entry name" value="SfsA"/>
    <property type="match status" value="1"/>
</dbReference>
<dbReference type="STRING" id="64969.SAMN02745127_02320"/>
<dbReference type="GO" id="GO:0003677">
    <property type="term" value="F:DNA binding"/>
    <property type="evidence" value="ECO:0007669"/>
    <property type="project" value="InterPro"/>
</dbReference>
<dbReference type="FunFam" id="3.40.1350.60:FF:000001">
    <property type="entry name" value="Sugar fermentation stimulation protein A"/>
    <property type="match status" value="1"/>
</dbReference>
<dbReference type="OrthoDB" id="9802365at2"/>
<name>A0A1T4REY0_9GAMM</name>
<evidence type="ECO:0000313" key="5">
    <source>
        <dbReference type="Proteomes" id="UP000191418"/>
    </source>
</evidence>
<reference evidence="4 5" key="1">
    <citation type="submission" date="2017-01" db="EMBL/GenBank/DDBJ databases">
        <title>Genome Sequencing of a Marine Spirillum, Oceanospirillum multiglobuliferum ATCC 33336, from Japan.</title>
        <authorList>
            <person name="Carney J.G."/>
            <person name="Trachtenberg A.M."/>
            <person name="Rheaume B.A."/>
            <person name="Linnane J.D."/>
            <person name="Pitts N.L."/>
            <person name="Mykles D.L."/>
            <person name="Maclea K.S."/>
        </authorList>
    </citation>
    <scope>NUCLEOTIDE SEQUENCE [LARGE SCALE GENOMIC DNA]</scope>
    <source>
        <strain evidence="4 5">ATCC 33336</strain>
    </source>
</reference>
<sequence>MQWVSTLKPATLIRRYKRFMADVELPDGQLLTLHCANTGSMRNCMGEGWRVWYSDSGSAKRKYPCSWELSETPAGDLICINTAQANRIVSEALLSKVVVELAAYETIQAEVKYGTENSRIDFLLTASNLPDCYLEVKSATLLDDQYGTGQGFFPDAVTTRGVKHLRELQQMVQQGYRAVLLFCANHTGIQQVSPAANIDQAYHDALVEAMASGVEVLAYQSKIDQQQIVLSHTIPVITHV</sequence>
<feature type="domain" description="Sugar fermentation stimulation protein C-terminal" evidence="2">
    <location>
        <begin position="85"/>
        <end position="226"/>
    </location>
</feature>
<dbReference type="InterPro" id="IPR040452">
    <property type="entry name" value="SfsA_C"/>
</dbReference>
<dbReference type="Proteomes" id="UP000191418">
    <property type="component" value="Unassembled WGS sequence"/>
</dbReference>
<dbReference type="CDD" id="cd22359">
    <property type="entry name" value="SfsA-like_bacterial"/>
    <property type="match status" value="1"/>
</dbReference>
<organism evidence="4 5">
    <name type="scientific">Oceanospirillum multiglobuliferum</name>
    <dbReference type="NCBI Taxonomy" id="64969"/>
    <lineage>
        <taxon>Bacteria</taxon>
        <taxon>Pseudomonadati</taxon>
        <taxon>Pseudomonadota</taxon>
        <taxon>Gammaproteobacteria</taxon>
        <taxon>Oceanospirillales</taxon>
        <taxon>Oceanospirillaceae</taxon>
        <taxon>Oceanospirillum</taxon>
    </lineage>
</organism>
<evidence type="ECO:0000259" key="2">
    <source>
        <dbReference type="Pfam" id="PF03749"/>
    </source>
</evidence>
<evidence type="ECO:0000256" key="1">
    <source>
        <dbReference type="HAMAP-Rule" id="MF_00095"/>
    </source>
</evidence>
<dbReference type="Gene3D" id="3.40.1350.60">
    <property type="match status" value="1"/>
</dbReference>
<feature type="domain" description="SfsA N-terminal OB" evidence="3">
    <location>
        <begin position="13"/>
        <end position="80"/>
    </location>
</feature>
<dbReference type="Pfam" id="PF17746">
    <property type="entry name" value="SfsA_N"/>
    <property type="match status" value="1"/>
</dbReference>
<dbReference type="RefSeq" id="WP_078745883.1">
    <property type="nucleotide sequence ID" value="NZ_FUXG01000016.1"/>
</dbReference>
<proteinExistence type="inferred from homology"/>
<dbReference type="Gene3D" id="2.40.50.580">
    <property type="match status" value="1"/>
</dbReference>
<dbReference type="PANTHER" id="PTHR30545">
    <property type="entry name" value="SUGAR FERMENTATION STIMULATION PROTEIN A"/>
    <property type="match status" value="1"/>
</dbReference>
<accession>A0A1T4REY0</accession>
<dbReference type="InterPro" id="IPR005224">
    <property type="entry name" value="SfsA"/>
</dbReference>
<dbReference type="HAMAP" id="MF_00095">
    <property type="entry name" value="SfsA"/>
    <property type="match status" value="1"/>
</dbReference>
<comment type="caution">
    <text evidence="4">The sequence shown here is derived from an EMBL/GenBank/DDBJ whole genome shotgun (WGS) entry which is preliminary data.</text>
</comment>
<comment type="similarity">
    <text evidence="1">Belongs to the SfsA family.</text>
</comment>
<dbReference type="AlphaFoldDB" id="A0A1T4REY0"/>
<dbReference type="PANTHER" id="PTHR30545:SF2">
    <property type="entry name" value="SUGAR FERMENTATION STIMULATION PROTEIN A"/>
    <property type="match status" value="1"/>
</dbReference>